<feature type="transmembrane region" description="Helical" evidence="9">
    <location>
        <begin position="76"/>
        <end position="97"/>
    </location>
</feature>
<dbReference type="Pfam" id="PF03591">
    <property type="entry name" value="AzlC"/>
    <property type="match status" value="1"/>
</dbReference>
<feature type="transmembrane region" description="Helical" evidence="9">
    <location>
        <begin position="20"/>
        <end position="40"/>
    </location>
</feature>
<reference evidence="11 12" key="1">
    <citation type="submission" date="2019-05" db="EMBL/GenBank/DDBJ databases">
        <title>Draft Genome Sequences of Six Type Strains of the Genus Massilia.</title>
        <authorList>
            <person name="Miess H."/>
            <person name="Frediansyhah A."/>
            <person name="Gross H."/>
        </authorList>
    </citation>
    <scope>NUCLEOTIDE SEQUENCE [LARGE SCALE GENOMIC DNA]</scope>
    <source>
        <strain evidence="11 12">DSMZ 26121</strain>
    </source>
</reference>
<evidence type="ECO:0000256" key="1">
    <source>
        <dbReference type="ARBA" id="ARBA00004651"/>
    </source>
</evidence>
<accession>A0A4P8HQE5</accession>
<comment type="subcellular location">
    <subcellularLocation>
        <location evidence="1">Cell membrane</location>
        <topology evidence="1">Multi-pass membrane protein</topology>
    </subcellularLocation>
</comment>
<name>A0A4P8HQE5_9BURK</name>
<evidence type="ECO:0000256" key="7">
    <source>
        <dbReference type="ARBA" id="ARBA00023136"/>
    </source>
</evidence>
<feature type="transmembrane region" description="Helical" evidence="9">
    <location>
        <begin position="177"/>
        <end position="205"/>
    </location>
</feature>
<keyword evidence="3" id="KW-0813">Transport</keyword>
<comment type="similarity">
    <text evidence="2">Belongs to the AzlC family.</text>
</comment>
<dbReference type="EMBL" id="CP040017">
    <property type="protein sequence ID" value="QCP12009.1"/>
    <property type="molecule type" value="Genomic_DNA"/>
</dbReference>
<dbReference type="GO" id="GO:1903785">
    <property type="term" value="P:L-valine transmembrane transport"/>
    <property type="evidence" value="ECO:0007669"/>
    <property type="project" value="TreeGrafter"/>
</dbReference>
<evidence type="ECO:0000256" key="2">
    <source>
        <dbReference type="ARBA" id="ARBA00010735"/>
    </source>
</evidence>
<gene>
    <name evidence="11" type="ORF">FCL38_17505</name>
    <name evidence="10" type="ORF">FHS02_001266</name>
</gene>
<dbReference type="OrthoDB" id="9179311at2"/>
<evidence type="ECO:0000313" key="13">
    <source>
        <dbReference type="Proteomes" id="UP000584325"/>
    </source>
</evidence>
<evidence type="ECO:0000256" key="3">
    <source>
        <dbReference type="ARBA" id="ARBA00022448"/>
    </source>
</evidence>
<evidence type="ECO:0000256" key="4">
    <source>
        <dbReference type="ARBA" id="ARBA00022475"/>
    </source>
</evidence>
<evidence type="ECO:0000256" key="6">
    <source>
        <dbReference type="ARBA" id="ARBA00022989"/>
    </source>
</evidence>
<dbReference type="PANTHER" id="PTHR34979:SF1">
    <property type="entry name" value="INNER MEMBRANE PROTEIN YGAZ"/>
    <property type="match status" value="1"/>
</dbReference>
<keyword evidence="6 9" id="KW-1133">Transmembrane helix</keyword>
<keyword evidence="12" id="KW-1185">Reference proteome</keyword>
<protein>
    <submittedName>
        <fullName evidence="11">Branched-chain amino acid ABC transporter permease</fullName>
    </submittedName>
    <submittedName>
        <fullName evidence="10">Putative branched-subunit amino acid permease</fullName>
    </submittedName>
</protein>
<sequence>MSDQDFDTHDPAAWRDGFRTGLPTLFGIGAWGVVVGVAMIKSGLTIPQALGMTLLVFAGSAQLAALPLIAANAPVWVIFVTALVINLRFVIFSVLLAPHFASLPWHKRLGLGFVSGDISVALYLQRYPDPEPAPGKVSFLKGLLYPNCAAWQIGSIIGIFLGNAVPTDWGLGFAGTLAIVCILVPMVASKPALCGVLVAAAVSVLAADLPYKLGLLAAVVVGMVTAMVAEETGDRRQAKRKQDSKQDSKQDNKANHV</sequence>
<feature type="transmembrane region" description="Helical" evidence="9">
    <location>
        <begin position="211"/>
        <end position="229"/>
    </location>
</feature>
<evidence type="ECO:0000313" key="12">
    <source>
        <dbReference type="Proteomes" id="UP000298763"/>
    </source>
</evidence>
<dbReference type="Proteomes" id="UP000584325">
    <property type="component" value="Unassembled WGS sequence"/>
</dbReference>
<dbReference type="RefSeq" id="WP_137314851.1">
    <property type="nucleotide sequence ID" value="NZ_CP040017.1"/>
</dbReference>
<keyword evidence="4" id="KW-1003">Cell membrane</keyword>
<evidence type="ECO:0000256" key="9">
    <source>
        <dbReference type="SAM" id="Phobius"/>
    </source>
</evidence>
<feature type="transmembrane region" description="Helical" evidence="9">
    <location>
        <begin position="52"/>
        <end position="70"/>
    </location>
</feature>
<feature type="transmembrane region" description="Helical" evidence="9">
    <location>
        <begin position="109"/>
        <end position="124"/>
    </location>
</feature>
<evidence type="ECO:0000256" key="5">
    <source>
        <dbReference type="ARBA" id="ARBA00022692"/>
    </source>
</evidence>
<dbReference type="PANTHER" id="PTHR34979">
    <property type="entry name" value="INNER MEMBRANE PROTEIN YGAZ"/>
    <property type="match status" value="1"/>
</dbReference>
<dbReference type="InterPro" id="IPR011606">
    <property type="entry name" value="Brnchd-chn_aa_trnsp_permease"/>
</dbReference>
<feature type="transmembrane region" description="Helical" evidence="9">
    <location>
        <begin position="144"/>
        <end position="165"/>
    </location>
</feature>
<reference evidence="10 13" key="2">
    <citation type="submission" date="2020-08" db="EMBL/GenBank/DDBJ databases">
        <title>Genomic Encyclopedia of Type Strains, Phase III (KMG-III): the genomes of soil and plant-associated and newly described type strains.</title>
        <authorList>
            <person name="Whitman W."/>
        </authorList>
    </citation>
    <scope>NUCLEOTIDE SEQUENCE [LARGE SCALE GENOMIC DNA]</scope>
    <source>
        <strain evidence="10 13">CECT 7753</strain>
    </source>
</reference>
<dbReference type="EMBL" id="JACHXS010000002">
    <property type="protein sequence ID" value="MBB3220467.1"/>
    <property type="molecule type" value="Genomic_DNA"/>
</dbReference>
<feature type="region of interest" description="Disordered" evidence="8">
    <location>
        <begin position="232"/>
        <end position="257"/>
    </location>
</feature>
<proteinExistence type="inferred from homology"/>
<keyword evidence="7 9" id="KW-0472">Membrane</keyword>
<keyword evidence="5 9" id="KW-0812">Transmembrane</keyword>
<organism evidence="10 13">
    <name type="scientific">Pseudoduganella umbonata</name>
    <dbReference type="NCBI Taxonomy" id="864828"/>
    <lineage>
        <taxon>Bacteria</taxon>
        <taxon>Pseudomonadati</taxon>
        <taxon>Pseudomonadota</taxon>
        <taxon>Betaproteobacteria</taxon>
        <taxon>Burkholderiales</taxon>
        <taxon>Oxalobacteraceae</taxon>
        <taxon>Telluria group</taxon>
        <taxon>Pseudoduganella</taxon>
    </lineage>
</organism>
<dbReference type="GO" id="GO:0005886">
    <property type="term" value="C:plasma membrane"/>
    <property type="evidence" value="ECO:0007669"/>
    <property type="project" value="UniProtKB-SubCell"/>
</dbReference>
<evidence type="ECO:0000256" key="8">
    <source>
        <dbReference type="SAM" id="MobiDB-lite"/>
    </source>
</evidence>
<dbReference type="Proteomes" id="UP000298763">
    <property type="component" value="Chromosome"/>
</dbReference>
<dbReference type="AlphaFoldDB" id="A0A4P8HQE5"/>
<evidence type="ECO:0000313" key="11">
    <source>
        <dbReference type="EMBL" id="QCP12009.1"/>
    </source>
</evidence>
<evidence type="ECO:0000313" key="10">
    <source>
        <dbReference type="EMBL" id="MBB3220467.1"/>
    </source>
</evidence>